<keyword evidence="2" id="KW-1185">Reference proteome</keyword>
<name>A0A0G4IXP9_PLABS</name>
<reference evidence="1 2" key="1">
    <citation type="submission" date="2015-02" db="EMBL/GenBank/DDBJ databases">
        <authorList>
            <person name="Chooi Y.-H."/>
        </authorList>
    </citation>
    <scope>NUCLEOTIDE SEQUENCE [LARGE SCALE GENOMIC DNA]</scope>
    <source>
        <strain evidence="1">E3</strain>
    </source>
</reference>
<proteinExistence type="predicted"/>
<dbReference type="EMBL" id="CDSF01000096">
    <property type="protein sequence ID" value="CEP00032.1"/>
    <property type="molecule type" value="Genomic_DNA"/>
</dbReference>
<accession>A0A0G4IXP9</accession>
<dbReference type="Proteomes" id="UP000039324">
    <property type="component" value="Unassembled WGS sequence"/>
</dbReference>
<sequence length="160" mass="17076">MPLTLQDAPANVRPLALAVPISFDKVTFVSPPIRMTGDAVPERQALLVLATVTVRSVGRQVFTFAMVPSGAPLARIRPDARDSGPTMPVGNHDGTTPYLDDTAAVRVAFGAVNPASTRTTPTLQINDKCGNRWLWLHRGRSSLPGGQFSCRTEVSDGGHC</sequence>
<protein>
    <submittedName>
        <fullName evidence="1">Uncharacterized protein</fullName>
    </submittedName>
</protein>
<dbReference type="AlphaFoldDB" id="A0A0G4IXP9"/>
<evidence type="ECO:0000313" key="1">
    <source>
        <dbReference type="EMBL" id="CEP00032.1"/>
    </source>
</evidence>
<gene>
    <name evidence="1" type="ORF">PBRA_007766</name>
</gene>
<evidence type="ECO:0000313" key="2">
    <source>
        <dbReference type="Proteomes" id="UP000039324"/>
    </source>
</evidence>
<organism evidence="1 2">
    <name type="scientific">Plasmodiophora brassicae</name>
    <name type="common">Clubroot disease agent</name>
    <dbReference type="NCBI Taxonomy" id="37360"/>
    <lineage>
        <taxon>Eukaryota</taxon>
        <taxon>Sar</taxon>
        <taxon>Rhizaria</taxon>
        <taxon>Endomyxa</taxon>
        <taxon>Phytomyxea</taxon>
        <taxon>Plasmodiophorida</taxon>
        <taxon>Plasmodiophoridae</taxon>
        <taxon>Plasmodiophora</taxon>
    </lineage>
</organism>